<dbReference type="GeneID" id="8240045"/>
<dbReference type="InterPro" id="IPR014772">
    <property type="entry name" value="Munc13_dom-2"/>
</dbReference>
<dbReference type="Gene3D" id="2.60.40.150">
    <property type="entry name" value="C2 domain"/>
    <property type="match status" value="2"/>
</dbReference>
<feature type="compositionally biased region" description="Basic and acidic residues" evidence="7">
    <location>
        <begin position="45"/>
        <end position="54"/>
    </location>
</feature>
<comment type="subcellular location">
    <subcellularLocation>
        <location evidence="1">Cytoplasm</location>
    </subcellularLocation>
    <subcellularLocation>
        <location evidence="2">Late endosome</location>
    </subcellularLocation>
</comment>
<feature type="domain" description="MHD2" evidence="10">
    <location>
        <begin position="740"/>
        <end position="849"/>
    </location>
</feature>
<dbReference type="InterPro" id="IPR014770">
    <property type="entry name" value="Munc13_1"/>
</dbReference>
<evidence type="ECO:0000256" key="3">
    <source>
        <dbReference type="ARBA" id="ARBA00005823"/>
    </source>
</evidence>
<feature type="domain" description="C2" evidence="8">
    <location>
        <begin position="859"/>
        <end position="987"/>
    </location>
</feature>
<dbReference type="EMBL" id="DS235149">
    <property type="protein sequence ID" value="EEB12523.1"/>
    <property type="molecule type" value="Genomic_DNA"/>
</dbReference>
<gene>
    <name evidence="12" type="primary">8240045</name>
    <name evidence="11" type="ORF">Phum_PHUM188690</name>
</gene>
<dbReference type="EMBL" id="AAZO01002189">
    <property type="status" value="NOT_ANNOTATED_CDS"/>
    <property type="molecule type" value="Genomic_DNA"/>
</dbReference>
<dbReference type="PROSITE" id="PS50004">
    <property type="entry name" value="C2"/>
    <property type="match status" value="2"/>
</dbReference>
<dbReference type="Proteomes" id="UP000009046">
    <property type="component" value="Unassembled WGS sequence"/>
</dbReference>
<dbReference type="EMBL" id="AAZO01002190">
    <property type="status" value="NOT_ANNOTATED_CDS"/>
    <property type="molecule type" value="Genomic_DNA"/>
</dbReference>
<evidence type="ECO:0000256" key="5">
    <source>
        <dbReference type="ARBA" id="ARBA00022490"/>
    </source>
</evidence>
<feature type="region of interest" description="Disordered" evidence="7">
    <location>
        <begin position="1"/>
        <end position="61"/>
    </location>
</feature>
<sequence length="1038" mass="118996">MLGIQPGNPGGPPPGPPSPQMVRETPLSPRAPASRALSDSGSDLESPKHENQEKLRKHHSFKLSFKRRDTISGRKEGRESLLCAVPAKFIRATSVRPQTLNPKWNEKFRFNIDDLSTDILHLDIWDHDDESSVLDAVSHLNEVRGVKGLGRFFKQIAQSARSGSQDDFLGCVNVALQGIPSTGLDCWYKLEARTQRSNIQGRIRLKLWLTTKEDRGTSEEDNWSEIHQQEQLHSVFIGYELSKHRGKSWEWSGDLPQVALTIIHQHAIQGDVTDLQLSLVKWVAYSKINQEKFLDPKILYKLLQDMDQIWSTETLSKEEEEYLAESFTSFVEYSLYLVRRHRILFPPQQRATMTRFDYLLRCLGLLANMKAFRKCCPFHKEIRGEIILALKKGTAEWYEQVQAKSLRHAENSSYNHPDSDRIDQTLQALTHLVTILLIDVQTGIQAFNPVFEHTNNVHYFNAVYKQLEKMINNDMGPKVAQICASLTTDESQTAAQNIQFGTSVFELYLALQEFVSLKENLNISDQKVLTINNYYEWFEPALEQWLNVAKIKALYRIKAAFELSRMVTGERIVRHSTSAIDATACFYQIQEFWRQLAWPNLLTAYNFVMTIIDIITSSSLYYSDLVQQKLQDSGYYEDLGGFKVSDDMCISVNDLEYVRRFLNMVATSLSVEPILDAVEAANCENPSQWRDALYGVLEETRLTLEARAMQIMSRMGVKMRPSLKKVMFHLAWSPDSLPTSEAISPLLELLDGYLVSLNAALLPRNFERSLADIWDTVLMELGNQIDSNSGEKVSGFYDRLYEALEILVDFFHAEEKGLSIDTLKSVTYWQIEQRLSYHRTDTEKLILLFYQQRLIDQMNTETSEYGVLSVRAYFNHDSLCVEVLNARDVIPLDPNGFSDPFVIIELLPRKVFSHCGKQQTNVHKKTLNPMFDECFEFSVTLEQCRSEGAMILFTVMDHDVLTSNDFAGEAFLSLQTIPGVADNSSSVDNFHGLKTQDLNLMHQKNKNHPILQILETRTWDRVAQEFAKKQKLRFAMSI</sequence>
<evidence type="ECO:0000256" key="4">
    <source>
        <dbReference type="ARBA" id="ARBA00022483"/>
    </source>
</evidence>
<dbReference type="GO" id="GO:0005770">
    <property type="term" value="C:late endosome"/>
    <property type="evidence" value="ECO:0007669"/>
    <property type="project" value="UniProtKB-SubCell"/>
</dbReference>
<keyword evidence="5" id="KW-0963">Cytoplasm</keyword>
<evidence type="ECO:0000256" key="1">
    <source>
        <dbReference type="ARBA" id="ARBA00004496"/>
    </source>
</evidence>
<dbReference type="PANTHER" id="PTHR45999:SF4">
    <property type="entry name" value="UNC-13-4A, ISOFORM B"/>
    <property type="match status" value="1"/>
</dbReference>
<proteinExistence type="inferred from homology"/>
<organism>
    <name type="scientific">Pediculus humanus subsp. corporis</name>
    <name type="common">Body louse</name>
    <dbReference type="NCBI Taxonomy" id="121224"/>
    <lineage>
        <taxon>Eukaryota</taxon>
        <taxon>Metazoa</taxon>
        <taxon>Ecdysozoa</taxon>
        <taxon>Arthropoda</taxon>
        <taxon>Hexapoda</taxon>
        <taxon>Insecta</taxon>
        <taxon>Pterygota</taxon>
        <taxon>Neoptera</taxon>
        <taxon>Paraneoptera</taxon>
        <taxon>Psocodea</taxon>
        <taxon>Troctomorpha</taxon>
        <taxon>Phthiraptera</taxon>
        <taxon>Anoplura</taxon>
        <taxon>Pediculidae</taxon>
        <taxon>Pediculus</taxon>
    </lineage>
</organism>
<dbReference type="PANTHER" id="PTHR45999">
    <property type="entry name" value="UNC-13-4A, ISOFORM B"/>
    <property type="match status" value="1"/>
</dbReference>
<dbReference type="InParanoid" id="E0VGL7"/>
<protein>
    <submittedName>
        <fullName evidence="11 12">BAI1-associated protein, putative</fullName>
    </submittedName>
</protein>
<dbReference type="PROSITE" id="PS51258">
    <property type="entry name" value="MHD1"/>
    <property type="match status" value="1"/>
</dbReference>
<evidence type="ECO:0000313" key="13">
    <source>
        <dbReference type="Proteomes" id="UP000009046"/>
    </source>
</evidence>
<evidence type="ECO:0000259" key="8">
    <source>
        <dbReference type="PROSITE" id="PS50004"/>
    </source>
</evidence>
<feature type="domain" description="MHD1" evidence="9">
    <location>
        <begin position="505"/>
        <end position="626"/>
    </location>
</feature>
<dbReference type="CDD" id="cd04009">
    <property type="entry name" value="C2B_Munc13-like"/>
    <property type="match status" value="1"/>
</dbReference>
<dbReference type="Pfam" id="PF00168">
    <property type="entry name" value="C2"/>
    <property type="match status" value="2"/>
</dbReference>
<dbReference type="GO" id="GO:0006887">
    <property type="term" value="P:exocytosis"/>
    <property type="evidence" value="ECO:0007669"/>
    <property type="project" value="UniProtKB-KW"/>
</dbReference>
<accession>E0VGL7</accession>
<dbReference type="SUPFAM" id="SSF49562">
    <property type="entry name" value="C2 domain (Calcium/lipid-binding domain, CaLB)"/>
    <property type="match status" value="2"/>
</dbReference>
<dbReference type="KEGG" id="phu:Phum_PHUM188690"/>
<dbReference type="FunCoup" id="E0VGL7">
    <property type="interactions" value="81"/>
</dbReference>
<keyword evidence="13" id="KW-1185">Reference proteome</keyword>
<dbReference type="EMBL" id="AAZO01002191">
    <property type="status" value="NOT_ANNOTATED_CDS"/>
    <property type="molecule type" value="Genomic_DNA"/>
</dbReference>
<feature type="compositionally biased region" description="Pro residues" evidence="7">
    <location>
        <begin position="9"/>
        <end position="19"/>
    </location>
</feature>
<evidence type="ECO:0000256" key="7">
    <source>
        <dbReference type="SAM" id="MobiDB-lite"/>
    </source>
</evidence>
<dbReference type="VEuPathDB" id="VectorBase:PHUM188690"/>
<dbReference type="GO" id="GO:0099503">
    <property type="term" value="C:secretory vesicle"/>
    <property type="evidence" value="ECO:0007669"/>
    <property type="project" value="TreeGrafter"/>
</dbReference>
<dbReference type="PROSITE" id="PS51259">
    <property type="entry name" value="MHD2"/>
    <property type="match status" value="1"/>
</dbReference>
<evidence type="ECO:0000259" key="9">
    <source>
        <dbReference type="PROSITE" id="PS51258"/>
    </source>
</evidence>
<dbReference type="InterPro" id="IPR000008">
    <property type="entry name" value="C2_dom"/>
</dbReference>
<reference evidence="11" key="2">
    <citation type="submission" date="2007-04" db="EMBL/GenBank/DDBJ databases">
        <title>The genome of the human body louse.</title>
        <authorList>
            <consortium name="The Human Body Louse Genome Consortium"/>
            <person name="Kirkness E."/>
            <person name="Walenz B."/>
            <person name="Hass B."/>
            <person name="Bruggner R."/>
            <person name="Strausberg R."/>
        </authorList>
    </citation>
    <scope>NUCLEOTIDE SEQUENCE</scope>
    <source>
        <strain evidence="11">USDA</strain>
    </source>
</reference>
<keyword evidence="6" id="KW-0967">Endosome</keyword>
<reference evidence="11" key="1">
    <citation type="submission" date="2007-04" db="EMBL/GenBank/DDBJ databases">
        <title>Annotation of Pediculus humanus corporis strain USDA.</title>
        <authorList>
            <person name="Kirkness E."/>
            <person name="Hannick L."/>
            <person name="Hass B."/>
            <person name="Bruggner R."/>
            <person name="Lawson D."/>
            <person name="Bidwell S."/>
            <person name="Joardar V."/>
            <person name="Caler E."/>
            <person name="Walenz B."/>
            <person name="Inman J."/>
            <person name="Schobel S."/>
            <person name="Galinsky K."/>
            <person name="Amedeo P."/>
            <person name="Strausberg R."/>
        </authorList>
    </citation>
    <scope>NUCLEOTIDE SEQUENCE</scope>
    <source>
        <strain evidence="11">USDA</strain>
    </source>
</reference>
<name>E0VGL7_PEDHC</name>
<keyword evidence="4" id="KW-0268">Exocytosis</keyword>
<dbReference type="HOGENOM" id="CLU_003295_2_0_1"/>
<evidence type="ECO:0000313" key="12">
    <source>
        <dbReference type="EnsemblMetazoa" id="PHUM188690-PA"/>
    </source>
</evidence>
<dbReference type="RefSeq" id="XP_002425261.1">
    <property type="nucleotide sequence ID" value="XM_002425216.1"/>
</dbReference>
<reference evidence="12" key="3">
    <citation type="submission" date="2021-02" db="UniProtKB">
        <authorList>
            <consortium name="EnsemblMetazoa"/>
        </authorList>
    </citation>
    <scope>IDENTIFICATION</scope>
    <source>
        <strain evidence="12">USDA</strain>
    </source>
</reference>
<dbReference type="EnsemblMetazoa" id="PHUM188690-RA">
    <property type="protein sequence ID" value="PHUM188690-PA"/>
    <property type="gene ID" value="PHUM188690"/>
</dbReference>
<dbReference type="OrthoDB" id="7976202at2759"/>
<evidence type="ECO:0000259" key="10">
    <source>
        <dbReference type="PROSITE" id="PS51259"/>
    </source>
</evidence>
<comment type="similarity">
    <text evidence="3">Belongs to the unc-13 family.</text>
</comment>
<dbReference type="eggNOG" id="KOG1328">
    <property type="taxonomic scope" value="Eukaryota"/>
</dbReference>
<evidence type="ECO:0000313" key="11">
    <source>
        <dbReference type="EMBL" id="EEB12523.1"/>
    </source>
</evidence>
<dbReference type="EMBL" id="AAZO01002192">
    <property type="status" value="NOT_ANNOTATED_CDS"/>
    <property type="molecule type" value="Genomic_DNA"/>
</dbReference>
<evidence type="ECO:0000256" key="2">
    <source>
        <dbReference type="ARBA" id="ARBA00004603"/>
    </source>
</evidence>
<dbReference type="InterPro" id="IPR052095">
    <property type="entry name" value="UNC-13_domain"/>
</dbReference>
<dbReference type="AlphaFoldDB" id="E0VGL7"/>
<evidence type="ECO:0000256" key="6">
    <source>
        <dbReference type="ARBA" id="ARBA00022753"/>
    </source>
</evidence>
<feature type="domain" description="C2" evidence="8">
    <location>
        <begin position="40"/>
        <end position="167"/>
    </location>
</feature>
<dbReference type="InterPro" id="IPR035892">
    <property type="entry name" value="C2_domain_sf"/>
</dbReference>
<dbReference type="CTD" id="8240045"/>
<dbReference type="OMA" id="WLAEAMN"/>
<dbReference type="Gene3D" id="1.20.58.1100">
    <property type="match status" value="1"/>
</dbReference>
<dbReference type="SMART" id="SM00239">
    <property type="entry name" value="C2"/>
    <property type="match status" value="2"/>
</dbReference>
<dbReference type="Gene3D" id="1.10.357.50">
    <property type="match status" value="1"/>
</dbReference>